<evidence type="ECO:0000313" key="5">
    <source>
        <dbReference type="Proteomes" id="UP000298252"/>
    </source>
</evidence>
<keyword evidence="5" id="KW-1185">Reference proteome</keyword>
<accession>A0A4R8VFC0</accession>
<dbReference type="Proteomes" id="UP000298252">
    <property type="component" value="Unassembled WGS sequence"/>
</dbReference>
<evidence type="ECO:0000313" key="4">
    <source>
        <dbReference type="Proteomes" id="UP000199639"/>
    </source>
</evidence>
<proteinExistence type="predicted"/>
<protein>
    <submittedName>
        <fullName evidence="2">Uncharacterized protein</fullName>
    </submittedName>
</protein>
<name>A0A4R8VFC0_9MICO</name>
<reference evidence="2 4" key="1">
    <citation type="submission" date="2016-10" db="EMBL/GenBank/DDBJ databases">
        <authorList>
            <person name="Varghese N."/>
            <person name="Submissions S."/>
        </authorList>
    </citation>
    <scope>NUCLEOTIDE SEQUENCE [LARGE SCALE GENOMIC DNA]</scope>
    <source>
        <strain evidence="2 4">CGMCC 1.11215</strain>
    </source>
</reference>
<feature type="transmembrane region" description="Helical" evidence="1">
    <location>
        <begin position="16"/>
        <end position="35"/>
    </location>
</feature>
<dbReference type="STRING" id="1424659.SAMN05216368_102406"/>
<dbReference type="Proteomes" id="UP000199639">
    <property type="component" value="Unassembled WGS sequence"/>
</dbReference>
<keyword evidence="1" id="KW-0472">Membrane</keyword>
<dbReference type="SUPFAM" id="SSF51161">
    <property type="entry name" value="Trimeric LpxA-like enzymes"/>
    <property type="match status" value="1"/>
</dbReference>
<dbReference type="InterPro" id="IPR011004">
    <property type="entry name" value="Trimer_LpxA-like_sf"/>
</dbReference>
<dbReference type="AlphaFoldDB" id="A0A4R8VFC0"/>
<sequence length="501" mass="50690">MLRRVIPESGAGERGSVLIAVIGVMAVLVIVTLTVTSSSLQSLGLTTSVLAGVQAQAAAEAGIAAGVVQLSTGCPLVEDNRLRRSAPQFEVIFSHLDSGAPVWEEGCPAAMGQVKMVSTGTAGSAGLGGKAAGTTRSVEAVYSVAVSGSSPSAGIAIYADLGFSIIESVTIHAPGAAIYVRQGDASCISSGANTVDLIVHAGDVILGESCGLFGDVWASGNATIGGSALVHQSLIAARLTTSSTAQVSGNVWVSGLAAIGPGTVVGGSLTAGETSGILGSLIGNSSQTKPGPVSGLAAPGWYDLKYKYSSTIGTFVNDKSQKDMAWNYFENKVVLGGICDLAALQAAADALTGAPGIIECANGVDVSGTGILNLGSDIAIIADNFQFRNSAQIDAASKHKLWLVTSDKSPNSKSKCNAKAEDFSVIESFKVNFNVDVMVYTPCNVNISTSSQWRGQIWGGTVKLATSGVYTYAEVGFPGATSTGGGTPALGARESIRDLNG</sequence>
<keyword evidence="1" id="KW-1133">Transmembrane helix</keyword>
<gene>
    <name evidence="3" type="ORF">E3O21_03290</name>
    <name evidence="2" type="ORF">SAMN05216368_102406</name>
</gene>
<evidence type="ECO:0000256" key="1">
    <source>
        <dbReference type="SAM" id="Phobius"/>
    </source>
</evidence>
<keyword evidence="1" id="KW-0812">Transmembrane</keyword>
<dbReference type="EMBL" id="SOFD01000009">
    <property type="protein sequence ID" value="TFB80910.1"/>
    <property type="molecule type" value="Genomic_DNA"/>
</dbReference>
<reference evidence="3 5" key="2">
    <citation type="submission" date="2019-03" db="EMBL/GenBank/DDBJ databases">
        <title>Genomics of glacier-inhabiting Cryobacterium strains.</title>
        <authorList>
            <person name="Liu Q."/>
            <person name="Xin Y.-H."/>
        </authorList>
    </citation>
    <scope>NUCLEOTIDE SEQUENCE [LARGE SCALE GENOMIC DNA]</scope>
    <source>
        <strain evidence="3 5">Hh8</strain>
    </source>
</reference>
<evidence type="ECO:0000313" key="2">
    <source>
        <dbReference type="EMBL" id="SDM85845.1"/>
    </source>
</evidence>
<evidence type="ECO:0000313" key="3">
    <source>
        <dbReference type="EMBL" id="TFB80910.1"/>
    </source>
</evidence>
<organism evidence="2 4">
    <name type="scientific">Cryobacterium flavum</name>
    <dbReference type="NCBI Taxonomy" id="1424659"/>
    <lineage>
        <taxon>Bacteria</taxon>
        <taxon>Bacillati</taxon>
        <taxon>Actinomycetota</taxon>
        <taxon>Actinomycetes</taxon>
        <taxon>Micrococcales</taxon>
        <taxon>Microbacteriaceae</taxon>
        <taxon>Cryobacterium</taxon>
    </lineage>
</organism>
<dbReference type="EMBL" id="FNIB01000002">
    <property type="protein sequence ID" value="SDM85845.1"/>
    <property type="molecule type" value="Genomic_DNA"/>
</dbReference>